<dbReference type="GO" id="GO:0071555">
    <property type="term" value="P:cell wall organization"/>
    <property type="evidence" value="ECO:0007669"/>
    <property type="project" value="UniProtKB-KW"/>
</dbReference>
<dbReference type="Pfam" id="PF00905">
    <property type="entry name" value="Transpeptidase"/>
    <property type="match status" value="1"/>
</dbReference>
<evidence type="ECO:0000256" key="5">
    <source>
        <dbReference type="ARBA" id="ARBA00022692"/>
    </source>
</evidence>
<evidence type="ECO:0000256" key="9">
    <source>
        <dbReference type="ARBA" id="ARBA00022989"/>
    </source>
</evidence>
<comment type="subcellular location">
    <subcellularLocation>
        <location evidence="1">Cell membrane</location>
        <topology evidence="1">Single-pass membrane protein</topology>
    </subcellularLocation>
</comment>
<evidence type="ECO:0000313" key="17">
    <source>
        <dbReference type="EMBL" id="TPR45232.1"/>
    </source>
</evidence>
<comment type="caution">
    <text evidence="17">The sequence shown here is derived from an EMBL/GenBank/DDBJ whole genome shotgun (WGS) entry which is preliminary data.</text>
</comment>
<dbReference type="InterPro" id="IPR005311">
    <property type="entry name" value="PBP_dimer"/>
</dbReference>
<evidence type="ECO:0000256" key="7">
    <source>
        <dbReference type="ARBA" id="ARBA00022960"/>
    </source>
</evidence>
<dbReference type="InterPro" id="IPR012338">
    <property type="entry name" value="Beta-lactam/transpept-like"/>
</dbReference>
<keyword evidence="10 15" id="KW-0472">Membrane</keyword>
<dbReference type="PANTHER" id="PTHR30627:SF26">
    <property type="entry name" value="PENICILLIN-BINDING PROTEIN 2B"/>
    <property type="match status" value="1"/>
</dbReference>
<evidence type="ECO:0000256" key="3">
    <source>
        <dbReference type="ARBA" id="ARBA00022475"/>
    </source>
</evidence>
<dbReference type="InterPro" id="IPR005543">
    <property type="entry name" value="PASTA_dom"/>
</dbReference>
<evidence type="ECO:0000256" key="11">
    <source>
        <dbReference type="ARBA" id="ARBA00023251"/>
    </source>
</evidence>
<evidence type="ECO:0000256" key="1">
    <source>
        <dbReference type="ARBA" id="ARBA00004162"/>
    </source>
</evidence>
<proteinExistence type="inferred from homology"/>
<protein>
    <submittedName>
        <fullName evidence="17">Penicillin-binding protein</fullName>
    </submittedName>
</protein>
<keyword evidence="9 15" id="KW-1133">Transmembrane helix</keyword>
<dbReference type="SUPFAM" id="SSF56601">
    <property type="entry name" value="beta-lactamase/transpeptidase-like"/>
    <property type="match status" value="1"/>
</dbReference>
<reference evidence="17" key="1">
    <citation type="submission" date="2018-08" db="EMBL/GenBank/DDBJ databases">
        <title>Comparative genomics of wild bee and flower associated Lactobacillus reveals potential adaptation to the bee host.</title>
        <authorList>
            <person name="Vuong H.Q."/>
            <person name="Mcfrederick Q.S."/>
        </authorList>
    </citation>
    <scope>NUCLEOTIDE SEQUENCE</scope>
    <source>
        <strain evidence="17">HV_63</strain>
    </source>
</reference>
<dbReference type="GO" id="GO:0009252">
    <property type="term" value="P:peptidoglycan biosynthetic process"/>
    <property type="evidence" value="ECO:0007669"/>
    <property type="project" value="UniProtKB-KW"/>
</dbReference>
<dbReference type="SMART" id="SM00740">
    <property type="entry name" value="PASTA"/>
    <property type="match status" value="1"/>
</dbReference>
<comment type="function">
    <text evidence="14">A transpeptidase that forms peptide cross-links between adjacent glycan strands in cell wall peptidoglycan (PG). Part of the divisome machinery that synthesizes the septal cross wall. Beta-lactams inactivate the PBPs by acylating an essential serine residue in the active site of these proteins.</text>
</comment>
<dbReference type="Gene3D" id="2.20.70.70">
    <property type="match status" value="1"/>
</dbReference>
<dbReference type="Gene3D" id="3.40.710.10">
    <property type="entry name" value="DD-peptidase/beta-lactamase superfamily"/>
    <property type="match status" value="1"/>
</dbReference>
<gene>
    <name evidence="17" type="ORF">DY130_03285</name>
</gene>
<dbReference type="CDD" id="cd06576">
    <property type="entry name" value="PASTA_Pbp2x-like_1"/>
    <property type="match status" value="1"/>
</dbReference>
<feature type="transmembrane region" description="Helical" evidence="15">
    <location>
        <begin position="21"/>
        <end position="45"/>
    </location>
</feature>
<evidence type="ECO:0000256" key="12">
    <source>
        <dbReference type="ARBA" id="ARBA00023306"/>
    </source>
</evidence>
<keyword evidence="6" id="KW-0677">Repeat</keyword>
<keyword evidence="4" id="KW-0132">Cell division</keyword>
<keyword evidence="11" id="KW-0046">Antibiotic resistance</keyword>
<dbReference type="InterPro" id="IPR036138">
    <property type="entry name" value="PBP_dimer_sf"/>
</dbReference>
<dbReference type="SUPFAM" id="SSF54184">
    <property type="entry name" value="Penicillin-binding protein 2x (pbp-2x), c-terminal domain"/>
    <property type="match status" value="2"/>
</dbReference>
<evidence type="ECO:0000259" key="16">
    <source>
        <dbReference type="PROSITE" id="PS51178"/>
    </source>
</evidence>
<dbReference type="AlphaFoldDB" id="A0A9Q8IP12"/>
<dbReference type="GO" id="GO:0008360">
    <property type="term" value="P:regulation of cell shape"/>
    <property type="evidence" value="ECO:0007669"/>
    <property type="project" value="UniProtKB-KW"/>
</dbReference>
<evidence type="ECO:0000256" key="2">
    <source>
        <dbReference type="ARBA" id="ARBA00007171"/>
    </source>
</evidence>
<dbReference type="SUPFAM" id="SSF56519">
    <property type="entry name" value="Penicillin binding protein dimerisation domain"/>
    <property type="match status" value="1"/>
</dbReference>
<dbReference type="PROSITE" id="PS51178">
    <property type="entry name" value="PASTA"/>
    <property type="match status" value="1"/>
</dbReference>
<keyword evidence="12" id="KW-0131">Cell cycle</keyword>
<evidence type="ECO:0000256" key="14">
    <source>
        <dbReference type="ARBA" id="ARBA00055980"/>
    </source>
</evidence>
<dbReference type="GO" id="GO:0008658">
    <property type="term" value="F:penicillin binding"/>
    <property type="evidence" value="ECO:0007669"/>
    <property type="project" value="InterPro"/>
</dbReference>
<accession>A0A9Q8IP12</accession>
<dbReference type="PANTHER" id="PTHR30627">
    <property type="entry name" value="PEPTIDOGLYCAN D,D-TRANSPEPTIDASE"/>
    <property type="match status" value="1"/>
</dbReference>
<dbReference type="Pfam" id="PF03717">
    <property type="entry name" value="PBP_dimer"/>
    <property type="match status" value="1"/>
</dbReference>
<name>A0A9Q8IP12_9LACO</name>
<keyword evidence="3" id="KW-1003">Cell membrane</keyword>
<dbReference type="Proteomes" id="UP000784700">
    <property type="component" value="Unassembled WGS sequence"/>
</dbReference>
<keyword evidence="13" id="KW-0961">Cell wall biogenesis/degradation</keyword>
<evidence type="ECO:0000256" key="15">
    <source>
        <dbReference type="SAM" id="Phobius"/>
    </source>
</evidence>
<keyword evidence="8" id="KW-0573">Peptidoglycan synthesis</keyword>
<evidence type="ECO:0000256" key="8">
    <source>
        <dbReference type="ARBA" id="ARBA00022984"/>
    </source>
</evidence>
<evidence type="ECO:0000256" key="6">
    <source>
        <dbReference type="ARBA" id="ARBA00022737"/>
    </source>
</evidence>
<evidence type="ECO:0000256" key="13">
    <source>
        <dbReference type="ARBA" id="ARBA00023316"/>
    </source>
</evidence>
<dbReference type="EMBL" id="QUBG01000002">
    <property type="protein sequence ID" value="TPR45232.1"/>
    <property type="molecule type" value="Genomic_DNA"/>
</dbReference>
<dbReference type="GO" id="GO:0046677">
    <property type="term" value="P:response to antibiotic"/>
    <property type="evidence" value="ECO:0007669"/>
    <property type="project" value="UniProtKB-KW"/>
</dbReference>
<comment type="similarity">
    <text evidence="2">Belongs to the transpeptidase family.</text>
</comment>
<sequence>MSKKLNNNPKLKKRQRNRSHIGQFLLLLCMGVFLCIGLRFSYIAVFKNVQGVNLSQLARNLYTQSSVIPAKRGTIYDANGQPLAEDTSTYTLYAVLDKHQIDTANNNKPMYVTDKKKFAKTISSIIPISYKNAYKDLTPKNNTFQVEFGSAGSNISLITKQKLEAHKLNGMGFIQQPSRIYPNGEFASHIIGYASSETNKIGNTSLIGQMGIEKIYNNLLTGKDGFSQEQLSNSGVEIPDKNNKNKKVKNGDDVYTTLDYRLQSLLETEMNSVYKQAHPSTMNAVLANAKTGNILAATQRPTFNATTKQGLDKIWRNTLVQDSYEPGSTMKVFTMASSIDSGNYNGNATYASGKYFIDGKLVPDWNTNGWGVINFDKGFALSSNVAMAHLEQNMGPKTWRKYMDRFKFFQSSNTGFPGEETGGLQFQYPIEQANTAFGQGIQVNALQMIRGLTSIANDGKMLQPRFISKIVNPKNKKTIKSFAPEVVGNPIRADTSKKVIKHMEDVVYKPYGIGADYKIPGYKIAAKTGTAQVSDGKAGYASGDDSYLYSVAGIAPADNPKYILYLTMKQPKLPAGKTASQLMSQIFNPVMRLALEENVNSNEENNIEIPDLHNVSTDTAKAKLDKTGVKYILIGNGDKILDQSVDSNEKINKNRLVILQTNGDKKMANLKGWSRYDVATYCRMAGISVDLDGDGYAYQQSILPNSSIYDMSKLSVKFK</sequence>
<dbReference type="FunFam" id="3.40.710.10:FF:000095">
    <property type="entry name" value="Penicillin-binding protein 2x"/>
    <property type="match status" value="1"/>
</dbReference>
<dbReference type="Pfam" id="PF03793">
    <property type="entry name" value="PASTA"/>
    <property type="match status" value="1"/>
</dbReference>
<dbReference type="RefSeq" id="WP_140936197.1">
    <property type="nucleotide sequence ID" value="NZ_QUBF01000002.1"/>
</dbReference>
<dbReference type="Gene3D" id="3.90.1310.10">
    <property type="entry name" value="Penicillin-binding protein 2a (Domain 2)"/>
    <property type="match status" value="1"/>
</dbReference>
<organism evidence="17 18">
    <name type="scientific">Apilactobacillus micheneri</name>
    <dbReference type="NCBI Taxonomy" id="1899430"/>
    <lineage>
        <taxon>Bacteria</taxon>
        <taxon>Bacillati</taxon>
        <taxon>Bacillota</taxon>
        <taxon>Bacilli</taxon>
        <taxon>Lactobacillales</taxon>
        <taxon>Lactobacillaceae</taxon>
        <taxon>Apilactobacillus</taxon>
    </lineage>
</organism>
<dbReference type="CDD" id="cd06575">
    <property type="entry name" value="PASTA_Pbp2x-like_2"/>
    <property type="match status" value="1"/>
</dbReference>
<evidence type="ECO:0000313" key="18">
    <source>
        <dbReference type="Proteomes" id="UP000784700"/>
    </source>
</evidence>
<feature type="domain" description="PASTA" evidence="16">
    <location>
        <begin position="603"/>
        <end position="663"/>
    </location>
</feature>
<dbReference type="GO" id="GO:0005886">
    <property type="term" value="C:plasma membrane"/>
    <property type="evidence" value="ECO:0007669"/>
    <property type="project" value="UniProtKB-SubCell"/>
</dbReference>
<dbReference type="InterPro" id="IPR001460">
    <property type="entry name" value="PCN-bd_Tpept"/>
</dbReference>
<keyword evidence="7" id="KW-0133">Cell shape</keyword>
<dbReference type="InterPro" id="IPR050515">
    <property type="entry name" value="Beta-lactam/transpept"/>
</dbReference>
<dbReference type="GO" id="GO:0051301">
    <property type="term" value="P:cell division"/>
    <property type="evidence" value="ECO:0007669"/>
    <property type="project" value="UniProtKB-KW"/>
</dbReference>
<evidence type="ECO:0000256" key="4">
    <source>
        <dbReference type="ARBA" id="ARBA00022618"/>
    </source>
</evidence>
<evidence type="ECO:0000256" key="10">
    <source>
        <dbReference type="ARBA" id="ARBA00023136"/>
    </source>
</evidence>
<keyword evidence="5 15" id="KW-0812">Transmembrane</keyword>
<dbReference type="Gene3D" id="3.30.70.2110">
    <property type="match status" value="1"/>
</dbReference>